<sequence>MVNSPLLFCIFIMALLNSFGLNTIENRFAVTYADDLIVGIAGKQPLKLQTDLETLINYINNFYKTWNLRMNPDKCETAVFRRESNHLSQKALNQIKEFKISTSSPNTGELIEVPHKMVITLSRNKSSSQNQNITDDSSNSAETKSHNYEPKRRKQSTLESCLERSLSFEVTYSQSLIQQEVFLVVTLSSNRAEIPSSGSIPNELKQYLDQPLIDRKSDPIEFWASSVASGRPASAVNLAIPDNRSRLTGDHIKERVLLMSIPDDYWFE</sequence>
<dbReference type="Proteomes" id="UP000826195">
    <property type="component" value="Unassembled WGS sequence"/>
</dbReference>
<feature type="compositionally biased region" description="Polar residues" evidence="1">
    <location>
        <begin position="123"/>
        <end position="142"/>
    </location>
</feature>
<comment type="caution">
    <text evidence="4">The sequence shown here is derived from an EMBL/GenBank/DDBJ whole genome shotgun (WGS) entry which is preliminary data.</text>
</comment>
<dbReference type="SUPFAM" id="SSF53098">
    <property type="entry name" value="Ribonuclease H-like"/>
    <property type="match status" value="1"/>
</dbReference>
<dbReference type="InterPro" id="IPR000477">
    <property type="entry name" value="RT_dom"/>
</dbReference>
<dbReference type="GO" id="GO:0042575">
    <property type="term" value="C:DNA polymerase complex"/>
    <property type="evidence" value="ECO:0007669"/>
    <property type="project" value="UniProtKB-ARBA"/>
</dbReference>
<dbReference type="EMBL" id="JAHXZJ010002609">
    <property type="protein sequence ID" value="KAH0540227.1"/>
    <property type="molecule type" value="Genomic_DNA"/>
</dbReference>
<accession>A0AAV7HYA0</accession>
<organism evidence="4 5">
    <name type="scientific">Cotesia glomerata</name>
    <name type="common">Lepidopteran parasitic wasp</name>
    <name type="synonym">Apanteles glomeratus</name>
    <dbReference type="NCBI Taxonomy" id="32391"/>
    <lineage>
        <taxon>Eukaryota</taxon>
        <taxon>Metazoa</taxon>
        <taxon>Ecdysozoa</taxon>
        <taxon>Arthropoda</taxon>
        <taxon>Hexapoda</taxon>
        <taxon>Insecta</taxon>
        <taxon>Pterygota</taxon>
        <taxon>Neoptera</taxon>
        <taxon>Endopterygota</taxon>
        <taxon>Hymenoptera</taxon>
        <taxon>Apocrita</taxon>
        <taxon>Ichneumonoidea</taxon>
        <taxon>Braconidae</taxon>
        <taxon>Microgastrinae</taxon>
        <taxon>Cotesia</taxon>
    </lineage>
</organism>
<evidence type="ECO:0000259" key="3">
    <source>
        <dbReference type="PROSITE" id="PS50878"/>
    </source>
</evidence>
<gene>
    <name evidence="4" type="ORF">KQX54_014785</name>
</gene>
<feature type="chain" id="PRO_5043372641" description="Reverse transcriptase domain-containing protein" evidence="2">
    <location>
        <begin position="21"/>
        <end position="268"/>
    </location>
</feature>
<keyword evidence="5" id="KW-1185">Reference proteome</keyword>
<dbReference type="InterPro" id="IPR043502">
    <property type="entry name" value="DNA/RNA_pol_sf"/>
</dbReference>
<evidence type="ECO:0000256" key="1">
    <source>
        <dbReference type="SAM" id="MobiDB-lite"/>
    </source>
</evidence>
<dbReference type="SUPFAM" id="SSF56672">
    <property type="entry name" value="DNA/RNA polymerases"/>
    <property type="match status" value="1"/>
</dbReference>
<dbReference type="GO" id="GO:0071897">
    <property type="term" value="P:DNA biosynthetic process"/>
    <property type="evidence" value="ECO:0007669"/>
    <property type="project" value="UniProtKB-ARBA"/>
</dbReference>
<keyword evidence="2" id="KW-0732">Signal</keyword>
<protein>
    <recommendedName>
        <fullName evidence="3">Reverse transcriptase domain-containing protein</fullName>
    </recommendedName>
</protein>
<dbReference type="InterPro" id="IPR012337">
    <property type="entry name" value="RNaseH-like_sf"/>
</dbReference>
<proteinExistence type="predicted"/>
<dbReference type="PROSITE" id="PS50878">
    <property type="entry name" value="RT_POL"/>
    <property type="match status" value="1"/>
</dbReference>
<feature type="region of interest" description="Disordered" evidence="1">
    <location>
        <begin position="123"/>
        <end position="156"/>
    </location>
</feature>
<dbReference type="AlphaFoldDB" id="A0AAV7HYA0"/>
<evidence type="ECO:0000313" key="5">
    <source>
        <dbReference type="Proteomes" id="UP000826195"/>
    </source>
</evidence>
<name>A0AAV7HYA0_COTGL</name>
<feature type="domain" description="Reverse transcriptase" evidence="3">
    <location>
        <begin position="1"/>
        <end position="111"/>
    </location>
</feature>
<evidence type="ECO:0000313" key="4">
    <source>
        <dbReference type="EMBL" id="KAH0540227.1"/>
    </source>
</evidence>
<evidence type="ECO:0000256" key="2">
    <source>
        <dbReference type="SAM" id="SignalP"/>
    </source>
</evidence>
<dbReference type="Pfam" id="PF00078">
    <property type="entry name" value="RVT_1"/>
    <property type="match status" value="1"/>
</dbReference>
<reference evidence="4 5" key="1">
    <citation type="journal article" date="2021" name="J. Hered.">
        <title>A chromosome-level genome assembly of the parasitoid wasp, Cotesia glomerata (Hymenoptera: Braconidae).</title>
        <authorList>
            <person name="Pinto B.J."/>
            <person name="Weis J.J."/>
            <person name="Gamble T."/>
            <person name="Ode P.J."/>
            <person name="Paul R."/>
            <person name="Zaspel J.M."/>
        </authorList>
    </citation>
    <scope>NUCLEOTIDE SEQUENCE [LARGE SCALE GENOMIC DNA]</scope>
    <source>
        <strain evidence="4">CgM1</strain>
    </source>
</reference>
<feature type="signal peptide" evidence="2">
    <location>
        <begin position="1"/>
        <end position="20"/>
    </location>
</feature>